<organism evidence="1 2">
    <name type="scientific">Diversispora eburnea</name>
    <dbReference type="NCBI Taxonomy" id="1213867"/>
    <lineage>
        <taxon>Eukaryota</taxon>
        <taxon>Fungi</taxon>
        <taxon>Fungi incertae sedis</taxon>
        <taxon>Mucoromycota</taxon>
        <taxon>Glomeromycotina</taxon>
        <taxon>Glomeromycetes</taxon>
        <taxon>Diversisporales</taxon>
        <taxon>Diversisporaceae</taxon>
        <taxon>Diversispora</taxon>
    </lineage>
</organism>
<reference evidence="1" key="1">
    <citation type="submission" date="2021-06" db="EMBL/GenBank/DDBJ databases">
        <authorList>
            <person name="Kallberg Y."/>
            <person name="Tangrot J."/>
            <person name="Rosling A."/>
        </authorList>
    </citation>
    <scope>NUCLEOTIDE SEQUENCE</scope>
    <source>
        <strain evidence="1">AZ414A</strain>
    </source>
</reference>
<dbReference type="OrthoDB" id="2431171at2759"/>
<feature type="non-terminal residue" evidence="1">
    <location>
        <position position="1"/>
    </location>
</feature>
<evidence type="ECO:0000313" key="1">
    <source>
        <dbReference type="EMBL" id="CAG8661304.1"/>
    </source>
</evidence>
<gene>
    <name evidence="1" type="ORF">DEBURN_LOCUS11767</name>
</gene>
<proteinExistence type="predicted"/>
<keyword evidence="2" id="KW-1185">Reference proteome</keyword>
<dbReference type="AlphaFoldDB" id="A0A9N9E5S6"/>
<dbReference type="Proteomes" id="UP000789706">
    <property type="component" value="Unassembled WGS sequence"/>
</dbReference>
<comment type="caution">
    <text evidence="1">The sequence shown here is derived from an EMBL/GenBank/DDBJ whole genome shotgun (WGS) entry which is preliminary data.</text>
</comment>
<evidence type="ECO:0000313" key="2">
    <source>
        <dbReference type="Proteomes" id="UP000789706"/>
    </source>
</evidence>
<dbReference type="EMBL" id="CAJVPK010008499">
    <property type="protein sequence ID" value="CAG8661304.1"/>
    <property type="molecule type" value="Genomic_DNA"/>
</dbReference>
<sequence length="118" mass="14064">SLATKFEPSQLNTRHKVRLYEVLHGFAYLTQFWKKYIDSDMANRILTFWTGCDPQYILVEFDDFSQGKNYPFDNETIYQFENNIYKYWCWIKDAYLEIGTVTSRIFGICVNAASVERL</sequence>
<accession>A0A9N9E5S6</accession>
<protein>
    <submittedName>
        <fullName evidence="1">2174_t:CDS:1</fullName>
    </submittedName>
</protein>
<name>A0A9N9E5S6_9GLOM</name>